<dbReference type="Pfam" id="PF00484">
    <property type="entry name" value="Pro_CA"/>
    <property type="match status" value="1"/>
</dbReference>
<evidence type="ECO:0000313" key="10">
    <source>
        <dbReference type="Proteomes" id="UP000237889"/>
    </source>
</evidence>
<dbReference type="KEGG" id="phr:C6569_16940"/>
<evidence type="ECO:0000256" key="4">
    <source>
        <dbReference type="ARBA" id="ARBA00022833"/>
    </source>
</evidence>
<dbReference type="RefSeq" id="WP_106749980.1">
    <property type="nucleotide sequence ID" value="NZ_CP027668.1"/>
</dbReference>
<dbReference type="InterPro" id="IPR001765">
    <property type="entry name" value="Carbonic_anhydrase"/>
</dbReference>
<keyword evidence="5 8" id="KW-0456">Lyase</keyword>
<sequence length="223" mass="24273">MLPQRLVDGYASFLEGRFPDESERYRRLAQSGQSPKTMVVSCCDSRVSPEVIFDVGPGELFIVRNVANLVPPYAPDENYHGTSAALEFAVQALRVTDIVVLGHAQCGGIRASVAEDAEPLSPGDFIGRWMGLVAPAIEKVGPRGDRTMGDYLRQLEFASVATTLNNLRTFPCVRILEERGKLKLHGAFFGVATGVLSWLDEATGEFRPVMDKPGRVFSCAPVG</sequence>
<dbReference type="GO" id="GO:0008270">
    <property type="term" value="F:zinc ion binding"/>
    <property type="evidence" value="ECO:0007669"/>
    <property type="project" value="UniProtKB-UniRule"/>
</dbReference>
<dbReference type="GO" id="GO:0004089">
    <property type="term" value="F:carbonate dehydratase activity"/>
    <property type="evidence" value="ECO:0007669"/>
    <property type="project" value="UniProtKB-UniRule"/>
</dbReference>
<reference evidence="9 10" key="1">
    <citation type="submission" date="2018-03" db="EMBL/GenBank/DDBJ databases">
        <title>Genome sequencing of Phreatobacter sp.</title>
        <authorList>
            <person name="Kim S.-J."/>
            <person name="Heo J."/>
            <person name="Kwon S.-W."/>
        </authorList>
    </citation>
    <scope>NUCLEOTIDE SEQUENCE [LARGE SCALE GENOMIC DNA]</scope>
    <source>
        <strain evidence="9 10">S-12</strain>
    </source>
</reference>
<dbReference type="Proteomes" id="UP000237889">
    <property type="component" value="Chromosome"/>
</dbReference>
<dbReference type="InterPro" id="IPR015892">
    <property type="entry name" value="Carbonic_anhydrase_CS"/>
</dbReference>
<protein>
    <recommendedName>
        <fullName evidence="2 8">Carbonic anhydrase</fullName>
        <ecNumber evidence="2 8">4.2.1.1</ecNumber>
    </recommendedName>
    <alternativeName>
        <fullName evidence="8">Carbonate dehydratase</fullName>
    </alternativeName>
</protein>
<dbReference type="EMBL" id="CP027668">
    <property type="protein sequence ID" value="AVO46610.1"/>
    <property type="molecule type" value="Genomic_DNA"/>
</dbReference>
<dbReference type="PROSITE" id="PS00705">
    <property type="entry name" value="PROK_CO2_ANHYDRASE_2"/>
    <property type="match status" value="1"/>
</dbReference>
<keyword evidence="3 7" id="KW-0479">Metal-binding</keyword>
<evidence type="ECO:0000313" key="9">
    <source>
        <dbReference type="EMBL" id="AVO46610.1"/>
    </source>
</evidence>
<dbReference type="OrthoDB" id="9797527at2"/>
<evidence type="ECO:0000256" key="8">
    <source>
        <dbReference type="RuleBase" id="RU003956"/>
    </source>
</evidence>
<dbReference type="CDD" id="cd00884">
    <property type="entry name" value="beta_CA_cladeB"/>
    <property type="match status" value="1"/>
</dbReference>
<dbReference type="SUPFAM" id="SSF53056">
    <property type="entry name" value="beta-carbonic anhydrase, cab"/>
    <property type="match status" value="1"/>
</dbReference>
<dbReference type="GO" id="GO:0015976">
    <property type="term" value="P:carbon utilization"/>
    <property type="evidence" value="ECO:0007669"/>
    <property type="project" value="InterPro"/>
</dbReference>
<evidence type="ECO:0000256" key="5">
    <source>
        <dbReference type="ARBA" id="ARBA00023239"/>
    </source>
</evidence>
<organism evidence="9 10">
    <name type="scientific">Phreatobacter cathodiphilus</name>
    <dbReference type="NCBI Taxonomy" id="1868589"/>
    <lineage>
        <taxon>Bacteria</taxon>
        <taxon>Pseudomonadati</taxon>
        <taxon>Pseudomonadota</taxon>
        <taxon>Alphaproteobacteria</taxon>
        <taxon>Hyphomicrobiales</taxon>
        <taxon>Phreatobacteraceae</taxon>
        <taxon>Phreatobacter</taxon>
    </lineage>
</organism>
<dbReference type="EC" id="4.2.1.1" evidence="2 8"/>
<dbReference type="AlphaFoldDB" id="A0A2S0NEL5"/>
<gene>
    <name evidence="9" type="ORF">C6569_16940</name>
</gene>
<feature type="binding site" evidence="7">
    <location>
        <position position="44"/>
    </location>
    <ligand>
        <name>Zn(2+)</name>
        <dbReference type="ChEBI" id="CHEBI:29105"/>
    </ligand>
</feature>
<dbReference type="InterPro" id="IPR036874">
    <property type="entry name" value="Carbonic_anhydrase_sf"/>
</dbReference>
<keyword evidence="10" id="KW-1185">Reference proteome</keyword>
<dbReference type="InterPro" id="IPR045066">
    <property type="entry name" value="Beta_CA_cladeB"/>
</dbReference>
<evidence type="ECO:0000256" key="3">
    <source>
        <dbReference type="ARBA" id="ARBA00022723"/>
    </source>
</evidence>
<comment type="catalytic activity">
    <reaction evidence="6 8">
        <text>hydrogencarbonate + H(+) = CO2 + H2O</text>
        <dbReference type="Rhea" id="RHEA:10748"/>
        <dbReference type="ChEBI" id="CHEBI:15377"/>
        <dbReference type="ChEBI" id="CHEBI:15378"/>
        <dbReference type="ChEBI" id="CHEBI:16526"/>
        <dbReference type="ChEBI" id="CHEBI:17544"/>
        <dbReference type="EC" id="4.2.1.1"/>
    </reaction>
</comment>
<feature type="binding site" evidence="7">
    <location>
        <position position="103"/>
    </location>
    <ligand>
        <name>Zn(2+)</name>
        <dbReference type="ChEBI" id="CHEBI:29105"/>
    </ligand>
</feature>
<keyword evidence="4 7" id="KW-0862">Zinc</keyword>
<dbReference type="PANTHER" id="PTHR11002">
    <property type="entry name" value="CARBONIC ANHYDRASE"/>
    <property type="match status" value="1"/>
</dbReference>
<comment type="function">
    <text evidence="8">Reversible hydration of carbon dioxide.</text>
</comment>
<dbReference type="SMART" id="SM00947">
    <property type="entry name" value="Pro_CA"/>
    <property type="match status" value="1"/>
</dbReference>
<feature type="binding site" evidence="7">
    <location>
        <position position="106"/>
    </location>
    <ligand>
        <name>Zn(2+)</name>
        <dbReference type="ChEBI" id="CHEBI:29105"/>
    </ligand>
</feature>
<proteinExistence type="inferred from homology"/>
<feature type="binding site" evidence="7">
    <location>
        <position position="42"/>
    </location>
    <ligand>
        <name>Zn(2+)</name>
        <dbReference type="ChEBI" id="CHEBI:29105"/>
    </ligand>
</feature>
<evidence type="ECO:0000256" key="7">
    <source>
        <dbReference type="PIRSR" id="PIRSR601765-1"/>
    </source>
</evidence>
<evidence type="ECO:0000256" key="6">
    <source>
        <dbReference type="ARBA" id="ARBA00048348"/>
    </source>
</evidence>
<comment type="similarity">
    <text evidence="1 8">Belongs to the beta-class carbonic anhydrase family.</text>
</comment>
<dbReference type="Gene3D" id="3.40.1050.10">
    <property type="entry name" value="Carbonic anhydrase"/>
    <property type="match status" value="1"/>
</dbReference>
<accession>A0A2S0NEL5</accession>
<evidence type="ECO:0000256" key="2">
    <source>
        <dbReference type="ARBA" id="ARBA00012925"/>
    </source>
</evidence>
<evidence type="ECO:0000256" key="1">
    <source>
        <dbReference type="ARBA" id="ARBA00006217"/>
    </source>
</evidence>
<dbReference type="PANTHER" id="PTHR11002:SF76">
    <property type="entry name" value="CARBONIC ANHYDRASE"/>
    <property type="match status" value="1"/>
</dbReference>
<comment type="cofactor">
    <cofactor evidence="7">
        <name>Zn(2+)</name>
        <dbReference type="ChEBI" id="CHEBI:29105"/>
    </cofactor>
    <text evidence="7">Binds 1 zinc ion per subunit.</text>
</comment>
<name>A0A2S0NEL5_9HYPH</name>